<dbReference type="NCBIfam" id="TIGR01023">
    <property type="entry name" value="rpmG_bact"/>
    <property type="match status" value="1"/>
</dbReference>
<dbReference type="GO" id="GO:1990904">
    <property type="term" value="C:ribonucleoprotein complex"/>
    <property type="evidence" value="ECO:0007669"/>
    <property type="project" value="UniProtKB-KW"/>
</dbReference>
<dbReference type="GO" id="GO:0006412">
    <property type="term" value="P:translation"/>
    <property type="evidence" value="ECO:0007669"/>
    <property type="project" value="UniProtKB-UniRule"/>
</dbReference>
<reference evidence="7" key="1">
    <citation type="submission" date="2016-09" db="EMBL/GenBank/DDBJ databases">
        <authorList>
            <person name="Varghese N."/>
            <person name="Submissions S."/>
        </authorList>
    </citation>
    <scope>NUCLEOTIDE SEQUENCE [LARGE SCALE GENOMIC DNA]</scope>
    <source>
        <strain evidence="7">25nlg</strain>
    </source>
</reference>
<dbReference type="NCBIfam" id="NF001860">
    <property type="entry name" value="PRK00595.1"/>
    <property type="match status" value="1"/>
</dbReference>
<comment type="similarity">
    <text evidence="1 5">Belongs to the bacterial ribosomal protein bL33 family.</text>
</comment>
<dbReference type="PANTHER" id="PTHR43168:SF2">
    <property type="entry name" value="LARGE RIBOSOMAL SUBUNIT PROTEIN BL33C"/>
    <property type="match status" value="1"/>
</dbReference>
<dbReference type="OrthoDB" id="197660at2"/>
<dbReference type="GO" id="GO:0005840">
    <property type="term" value="C:ribosome"/>
    <property type="evidence" value="ECO:0007669"/>
    <property type="project" value="UniProtKB-KW"/>
</dbReference>
<accession>A0A1G6KQZ1</accession>
<dbReference type="PANTHER" id="PTHR43168">
    <property type="entry name" value="50S RIBOSOMAL PROTEIN L33, CHLOROPLASTIC"/>
    <property type="match status" value="1"/>
</dbReference>
<dbReference type="Gene3D" id="2.20.28.120">
    <property type="entry name" value="Ribosomal protein L33"/>
    <property type="match status" value="1"/>
</dbReference>
<proteinExistence type="inferred from homology"/>
<evidence type="ECO:0000256" key="1">
    <source>
        <dbReference type="ARBA" id="ARBA00007596"/>
    </source>
</evidence>
<evidence type="ECO:0000256" key="2">
    <source>
        <dbReference type="ARBA" id="ARBA00022980"/>
    </source>
</evidence>
<keyword evidence="7" id="KW-1185">Reference proteome</keyword>
<dbReference type="Proteomes" id="UP000242662">
    <property type="component" value="Unassembled WGS sequence"/>
</dbReference>
<evidence type="ECO:0000256" key="3">
    <source>
        <dbReference type="ARBA" id="ARBA00023274"/>
    </source>
</evidence>
<dbReference type="InterPro" id="IPR018264">
    <property type="entry name" value="Ribosomal_bL33_CS"/>
</dbReference>
<evidence type="ECO:0000256" key="4">
    <source>
        <dbReference type="ARBA" id="ARBA00035176"/>
    </source>
</evidence>
<keyword evidence="3 5" id="KW-0687">Ribonucleoprotein</keyword>
<organism evidence="6 7">
    <name type="scientific">Shouchella lonarensis</name>
    <dbReference type="NCBI Taxonomy" id="1464122"/>
    <lineage>
        <taxon>Bacteria</taxon>
        <taxon>Bacillati</taxon>
        <taxon>Bacillota</taxon>
        <taxon>Bacilli</taxon>
        <taxon>Bacillales</taxon>
        <taxon>Bacillaceae</taxon>
        <taxon>Shouchella</taxon>
    </lineage>
</organism>
<sequence length="49" mass="5903">MRVQVTLACTETGDRNYITTKNKRTNSERIELKKYSPRLKRHTLHRETK</sequence>
<keyword evidence="2 5" id="KW-0689">Ribosomal protein</keyword>
<dbReference type="Pfam" id="PF00471">
    <property type="entry name" value="Ribosomal_L33"/>
    <property type="match status" value="1"/>
</dbReference>
<dbReference type="InterPro" id="IPR001705">
    <property type="entry name" value="Ribosomal_bL33"/>
</dbReference>
<dbReference type="PROSITE" id="PS00582">
    <property type="entry name" value="RIBOSOMAL_L33"/>
    <property type="match status" value="1"/>
</dbReference>
<dbReference type="InterPro" id="IPR011332">
    <property type="entry name" value="Ribosomal_zn-bd"/>
</dbReference>
<evidence type="ECO:0000313" key="7">
    <source>
        <dbReference type="Proteomes" id="UP000242662"/>
    </source>
</evidence>
<dbReference type="RefSeq" id="WP_090776008.1">
    <property type="nucleotide sequence ID" value="NZ_FMYM01000007.1"/>
</dbReference>
<dbReference type="GO" id="GO:0003735">
    <property type="term" value="F:structural constituent of ribosome"/>
    <property type="evidence" value="ECO:0007669"/>
    <property type="project" value="InterPro"/>
</dbReference>
<dbReference type="STRING" id="1464122.SAMN05421737_107115"/>
<dbReference type="NCBIfam" id="NF001764">
    <property type="entry name" value="PRK00504.1"/>
    <property type="match status" value="1"/>
</dbReference>
<evidence type="ECO:0000313" key="6">
    <source>
        <dbReference type="EMBL" id="SDC33231.1"/>
    </source>
</evidence>
<dbReference type="EMBL" id="FMYM01000007">
    <property type="protein sequence ID" value="SDC33231.1"/>
    <property type="molecule type" value="Genomic_DNA"/>
</dbReference>
<dbReference type="HAMAP" id="MF_00294">
    <property type="entry name" value="Ribosomal_bL33"/>
    <property type="match status" value="1"/>
</dbReference>
<protein>
    <recommendedName>
        <fullName evidence="4 5">Large ribosomal subunit protein bL33</fullName>
    </recommendedName>
</protein>
<dbReference type="AlphaFoldDB" id="A0A1G6KQZ1"/>
<evidence type="ECO:0000256" key="5">
    <source>
        <dbReference type="HAMAP-Rule" id="MF_00294"/>
    </source>
</evidence>
<gene>
    <name evidence="5" type="primary">rpmG</name>
    <name evidence="6" type="ORF">SAMN05421737_107115</name>
</gene>
<dbReference type="SUPFAM" id="SSF57829">
    <property type="entry name" value="Zn-binding ribosomal proteins"/>
    <property type="match status" value="1"/>
</dbReference>
<dbReference type="InterPro" id="IPR038584">
    <property type="entry name" value="Ribosomal_bL33_sf"/>
</dbReference>
<dbReference type="GO" id="GO:0005737">
    <property type="term" value="C:cytoplasm"/>
    <property type="evidence" value="ECO:0007669"/>
    <property type="project" value="UniProtKB-ARBA"/>
</dbReference>
<name>A0A1G6KQZ1_9BACI</name>